<sequence length="496" mass="52221">MSQTEDRPRFYEGQYLAAADLMAAVDYTCTQRARLLVGAHRWGIALGMDLTEVPGPNSTLDVVIQPGYAWDGFGRPIVVPEPAKLSTALFASFDSLFVPSKPPPPPVPVDVWIRYDEARGRGPKPGFETCDSAAAFSRVSERFAVEVGPRTEPAGLRDPIEIAGRTIDAAQALRTFDPSAPELVDASVPQQTLPGDGEHALWLLPLGVVLYQPGSPGKFVTRDDVALSRHAQSRQYCGVVAGSIEATSGVVRVHDRGKPYSTAFTDELLWVEGDLRCDGNIRLYNSRLELMPSHTANTPMPFHVLRMDDPAKGSASMTLVIGDKSAGHNKLVVGPKTGADKTGTDVHPRMVVTDNGNVGIGTSAPAANLDVRGDVVASGDVRFAGLSALGTGTQVRVVWGAVAANGAVAAGDGFTVQKLPGPGRYQVDFATAFTGQPTIVVTRVHLLLTADSGTSVTASETAVVDEVLSDRAVVATADTAGALADGGFTFIAIGPR</sequence>
<dbReference type="Proteomes" id="UP000019491">
    <property type="component" value="Unassembled WGS sequence"/>
</dbReference>
<reference evidence="1 2" key="1">
    <citation type="submission" date="2014-02" db="EMBL/GenBank/DDBJ databases">
        <title>Whole genome shotgun sequence of Rhodococcus wratislaviensis NBRC 100605.</title>
        <authorList>
            <person name="Hosoyama A."/>
            <person name="Tsuchikane K."/>
            <person name="Yoshida I."/>
            <person name="Ohji S."/>
            <person name="Ichikawa N."/>
            <person name="Yamazoe A."/>
            <person name="Fujita N."/>
        </authorList>
    </citation>
    <scope>NUCLEOTIDE SEQUENCE [LARGE SCALE GENOMIC DNA]</scope>
    <source>
        <strain evidence="1 2">NBRC 100605</strain>
    </source>
</reference>
<evidence type="ECO:0000313" key="2">
    <source>
        <dbReference type="Proteomes" id="UP000019491"/>
    </source>
</evidence>
<dbReference type="OrthoDB" id="8948090at2"/>
<dbReference type="EMBL" id="BAWF01000051">
    <property type="protein sequence ID" value="GAF48240.1"/>
    <property type="molecule type" value="Genomic_DNA"/>
</dbReference>
<name>X0RB43_RHOWR</name>
<accession>X0RB43</accession>
<keyword evidence="2" id="KW-1185">Reference proteome</keyword>
<gene>
    <name evidence="1" type="ORF">RW1_051_00040</name>
</gene>
<dbReference type="RefSeq" id="WP_037238245.1">
    <property type="nucleotide sequence ID" value="NZ_BAWF01000051.1"/>
</dbReference>
<proteinExistence type="predicted"/>
<evidence type="ECO:0000313" key="1">
    <source>
        <dbReference type="EMBL" id="GAF48240.1"/>
    </source>
</evidence>
<organism evidence="1 2">
    <name type="scientific">Rhodococcus wratislaviensis NBRC 100605</name>
    <dbReference type="NCBI Taxonomy" id="1219028"/>
    <lineage>
        <taxon>Bacteria</taxon>
        <taxon>Bacillati</taxon>
        <taxon>Actinomycetota</taxon>
        <taxon>Actinomycetes</taxon>
        <taxon>Mycobacteriales</taxon>
        <taxon>Nocardiaceae</taxon>
        <taxon>Rhodococcus</taxon>
    </lineage>
</organism>
<comment type="caution">
    <text evidence="1">The sequence shown here is derived from an EMBL/GenBank/DDBJ whole genome shotgun (WGS) entry which is preliminary data.</text>
</comment>
<protein>
    <submittedName>
        <fullName evidence="1">Uncharacterized protein</fullName>
    </submittedName>
</protein>
<dbReference type="AlphaFoldDB" id="X0RB43"/>